<evidence type="ECO:0000256" key="1">
    <source>
        <dbReference type="ARBA" id="ARBA00022574"/>
    </source>
</evidence>
<dbReference type="Pfam" id="PF00400">
    <property type="entry name" value="WD40"/>
    <property type="match status" value="5"/>
</dbReference>
<dbReference type="InterPro" id="IPR015943">
    <property type="entry name" value="WD40/YVTN_repeat-like_dom_sf"/>
</dbReference>
<keyword evidence="1" id="KW-0853">WD repeat</keyword>
<evidence type="ECO:0000313" key="4">
    <source>
        <dbReference type="EnsemblMetazoa" id="PPAI005050-PA"/>
    </source>
</evidence>
<dbReference type="InterPro" id="IPR051179">
    <property type="entry name" value="WD_repeat_multifunction"/>
</dbReference>
<accession>A0A1B0GNR7</accession>
<dbReference type="PROSITE" id="PS50294">
    <property type="entry name" value="WD_REPEATS_REGION"/>
    <property type="match status" value="3"/>
</dbReference>
<dbReference type="Gene3D" id="2.130.10.10">
    <property type="entry name" value="YVTN repeat-like/Quinoprotein amine dehydrogenase"/>
    <property type="match status" value="1"/>
</dbReference>
<evidence type="ECO:0000313" key="5">
    <source>
        <dbReference type="Proteomes" id="UP000092462"/>
    </source>
</evidence>
<dbReference type="PROSITE" id="PS50082">
    <property type="entry name" value="WD_REPEATS_2"/>
    <property type="match status" value="4"/>
</dbReference>
<name>A0A1B0GNR7_PHLPP</name>
<reference evidence="4" key="1">
    <citation type="submission" date="2022-08" db="UniProtKB">
        <authorList>
            <consortium name="EnsemblMetazoa"/>
        </authorList>
    </citation>
    <scope>IDENTIFICATION</scope>
    <source>
        <strain evidence="4">Israel</strain>
    </source>
</reference>
<feature type="compositionally biased region" description="Acidic residues" evidence="3">
    <location>
        <begin position="62"/>
        <end position="81"/>
    </location>
</feature>
<dbReference type="EnsemblMetazoa" id="PPAI005050-RA">
    <property type="protein sequence ID" value="PPAI005050-PA"/>
    <property type="gene ID" value="PPAI005050"/>
</dbReference>
<dbReference type="CDD" id="cd00200">
    <property type="entry name" value="WD40"/>
    <property type="match status" value="1"/>
</dbReference>
<keyword evidence="2" id="KW-0677">Repeat</keyword>
<dbReference type="InterPro" id="IPR001680">
    <property type="entry name" value="WD40_rpt"/>
</dbReference>
<dbReference type="Proteomes" id="UP000092462">
    <property type="component" value="Unassembled WGS sequence"/>
</dbReference>
<evidence type="ECO:0000256" key="2">
    <source>
        <dbReference type="ARBA" id="ARBA00022737"/>
    </source>
</evidence>
<dbReference type="EMBL" id="AJVK01013557">
    <property type="status" value="NOT_ANNOTATED_CDS"/>
    <property type="molecule type" value="Genomic_DNA"/>
</dbReference>
<dbReference type="VEuPathDB" id="VectorBase:PPAPM1_009597"/>
<dbReference type="SUPFAM" id="SSF50978">
    <property type="entry name" value="WD40 repeat-like"/>
    <property type="match status" value="1"/>
</dbReference>
<dbReference type="SMART" id="SM00320">
    <property type="entry name" value="WD40"/>
    <property type="match status" value="8"/>
</dbReference>
<sequence>MRSSTCVRKAETNKMGSHNSPNRPPPREDNFDEELFEDNGMDGHNFDRDDDFPDEFVHVEEIVDDDDAERMDNDMESDEEGAAGSESQDNEETEPIRDDAVLTFKEHSGPVFCGSFHPTEPLAVTGSEDDTAYVWKTSTGEVVFKSDGHSDTIIAASFSYDGSYLATGDLGGFLQVFRLSEAFKRVWHFNIGDMTWMEWHRASNVLMAGSESGEVYFWRIPSGDCKVLQGHNSKAECASLTADAKKIAVGYADGSVTLWDIKTTTSVLGIPPNSPHGHTEGVLSVSTDPEGSLFVSGGSDGLLVISSSAGPLGRIDVRDPVETVAFSPATDALKLVATGTLQGKITIWDISRQSPRCECKDDELSGVTKVLWTRDLTLLAATLDGSVKVFEGRTGQLKSTLLGHRREIYDIQMHKNGELLLTTSED</sequence>
<dbReference type="PANTHER" id="PTHR19857:SF8">
    <property type="entry name" value="ANGIO-ASSOCIATED MIGRATORY CELL PROTEIN"/>
    <property type="match status" value="1"/>
</dbReference>
<keyword evidence="5" id="KW-1185">Reference proteome</keyword>
<feature type="compositionally biased region" description="Acidic residues" evidence="3">
    <location>
        <begin position="30"/>
        <end position="40"/>
    </location>
</feature>
<protein>
    <submittedName>
        <fullName evidence="4">Uncharacterized protein</fullName>
    </submittedName>
</protein>
<organism evidence="4 5">
    <name type="scientific">Phlebotomus papatasi</name>
    <name type="common">Sandfly</name>
    <dbReference type="NCBI Taxonomy" id="29031"/>
    <lineage>
        <taxon>Eukaryota</taxon>
        <taxon>Metazoa</taxon>
        <taxon>Ecdysozoa</taxon>
        <taxon>Arthropoda</taxon>
        <taxon>Hexapoda</taxon>
        <taxon>Insecta</taxon>
        <taxon>Pterygota</taxon>
        <taxon>Neoptera</taxon>
        <taxon>Endopterygota</taxon>
        <taxon>Diptera</taxon>
        <taxon>Nematocera</taxon>
        <taxon>Psychodoidea</taxon>
        <taxon>Psychodidae</taxon>
        <taxon>Phlebotomus</taxon>
        <taxon>Phlebotomus</taxon>
    </lineage>
</organism>
<dbReference type="AlphaFoldDB" id="A0A1B0GNR7"/>
<proteinExistence type="predicted"/>
<dbReference type="VEuPathDB" id="VectorBase:PPAI005050"/>
<feature type="region of interest" description="Disordered" evidence="3">
    <location>
        <begin position="1"/>
        <end position="94"/>
    </location>
</feature>
<evidence type="ECO:0000256" key="3">
    <source>
        <dbReference type="SAM" id="MobiDB-lite"/>
    </source>
</evidence>
<dbReference type="InterPro" id="IPR036322">
    <property type="entry name" value="WD40_repeat_dom_sf"/>
</dbReference>
<dbReference type="PANTHER" id="PTHR19857">
    <property type="entry name" value="MITOCHONDRIAL DIVISION PROTEIN 1-RELATED"/>
    <property type="match status" value="1"/>
</dbReference>